<evidence type="ECO:0000256" key="1">
    <source>
        <dbReference type="SAM" id="Phobius"/>
    </source>
</evidence>
<organism evidence="2 3">
    <name type="scientific">Lactiplantibacillus garii</name>
    <dbReference type="NCBI Taxonomy" id="2306423"/>
    <lineage>
        <taxon>Bacteria</taxon>
        <taxon>Bacillati</taxon>
        <taxon>Bacillota</taxon>
        <taxon>Bacilli</taxon>
        <taxon>Lactobacillales</taxon>
        <taxon>Lactobacillaceae</taxon>
        <taxon>Lactiplantibacillus</taxon>
    </lineage>
</organism>
<dbReference type="InterPro" id="IPR036166">
    <property type="entry name" value="YxeA-like_sf"/>
</dbReference>
<sequence>MNMSKRQDAWLETILSVFLVVVVVVNVGWMIYRYGGEHYYLRVGGDQGSFPLSLPVSVTWNGHTYRGTAVNAQGHTKRLTVKTVADNPGPFHRGEILRVTYNRHYGVTNYKLVRANQVPAGVRLAR</sequence>
<accession>A0A426D5D7</accession>
<evidence type="ECO:0000313" key="3">
    <source>
        <dbReference type="Proteomes" id="UP000283633"/>
    </source>
</evidence>
<dbReference type="EMBL" id="QWZQ01000039">
    <property type="protein sequence ID" value="RRK09801.1"/>
    <property type="molecule type" value="Genomic_DNA"/>
</dbReference>
<dbReference type="SUPFAM" id="SSF159121">
    <property type="entry name" value="BC4932-like"/>
    <property type="match status" value="1"/>
</dbReference>
<gene>
    <name evidence="2" type="ORF">D1831_10865</name>
</gene>
<dbReference type="NCBIfam" id="TIGR01655">
    <property type="entry name" value="yxeA_fam"/>
    <property type="match status" value="1"/>
</dbReference>
<protein>
    <submittedName>
        <fullName evidence="2">YxeA family protein</fullName>
    </submittedName>
</protein>
<dbReference type="Pfam" id="PF06486">
    <property type="entry name" value="DUF1093"/>
    <property type="match status" value="1"/>
</dbReference>
<evidence type="ECO:0000313" key="2">
    <source>
        <dbReference type="EMBL" id="RRK09801.1"/>
    </source>
</evidence>
<dbReference type="Gene3D" id="2.40.50.480">
    <property type="match status" value="1"/>
</dbReference>
<dbReference type="InterPro" id="IPR006542">
    <property type="entry name" value="DUF1093"/>
</dbReference>
<keyword evidence="1" id="KW-1133">Transmembrane helix</keyword>
<dbReference type="Proteomes" id="UP000283633">
    <property type="component" value="Unassembled WGS sequence"/>
</dbReference>
<comment type="caution">
    <text evidence="2">The sequence shown here is derived from an EMBL/GenBank/DDBJ whole genome shotgun (WGS) entry which is preliminary data.</text>
</comment>
<keyword evidence="1" id="KW-0472">Membrane</keyword>
<dbReference type="OrthoDB" id="2319933at2"/>
<feature type="transmembrane region" description="Helical" evidence="1">
    <location>
        <begin position="13"/>
        <end position="32"/>
    </location>
</feature>
<proteinExistence type="predicted"/>
<dbReference type="AlphaFoldDB" id="A0A426D5D7"/>
<name>A0A426D5D7_9LACO</name>
<keyword evidence="3" id="KW-1185">Reference proteome</keyword>
<keyword evidence="1" id="KW-0812">Transmembrane</keyword>
<reference evidence="2 3" key="1">
    <citation type="submission" date="2018-08" db="EMBL/GenBank/DDBJ databases">
        <title>Genome Lactobacillus garii FI11369.</title>
        <authorList>
            <person name="Diaz M."/>
            <person name="Narbad A."/>
        </authorList>
    </citation>
    <scope>NUCLEOTIDE SEQUENCE [LARGE SCALE GENOMIC DNA]</scope>
    <source>
        <strain evidence="2 3">FI11369</strain>
    </source>
</reference>